<evidence type="ECO:0000313" key="5">
    <source>
        <dbReference type="EMBL" id="KAL3677969.1"/>
    </source>
</evidence>
<dbReference type="Pfam" id="PF03372">
    <property type="entry name" value="Exo_endo_phos"/>
    <property type="match status" value="1"/>
</dbReference>
<feature type="compositionally biased region" description="Polar residues" evidence="3">
    <location>
        <begin position="418"/>
        <end position="439"/>
    </location>
</feature>
<dbReference type="InterPro" id="IPR005135">
    <property type="entry name" value="Endo/exonuclease/phosphatase"/>
</dbReference>
<evidence type="ECO:0000313" key="6">
    <source>
        <dbReference type="Proteomes" id="UP001633002"/>
    </source>
</evidence>
<dbReference type="Gene3D" id="3.60.10.10">
    <property type="entry name" value="Endonuclease/exonuclease/phosphatase"/>
    <property type="match status" value="1"/>
</dbReference>
<feature type="region of interest" description="Disordered" evidence="3">
    <location>
        <begin position="363"/>
        <end position="450"/>
    </location>
</feature>
<feature type="region of interest" description="Disordered" evidence="3">
    <location>
        <begin position="1143"/>
        <end position="1167"/>
    </location>
</feature>
<proteinExistence type="predicted"/>
<reference evidence="5 6" key="1">
    <citation type="submission" date="2024-09" db="EMBL/GenBank/DDBJ databases">
        <title>Chromosome-scale assembly of Riccia sorocarpa.</title>
        <authorList>
            <person name="Paukszto L."/>
        </authorList>
    </citation>
    <scope>NUCLEOTIDE SEQUENCE [LARGE SCALE GENOMIC DNA]</scope>
    <source>
        <strain evidence="5">LP-2024</strain>
        <tissue evidence="5">Aerial parts of the thallus</tissue>
    </source>
</reference>
<protein>
    <recommendedName>
        <fullName evidence="4">CCHC-type domain-containing protein</fullName>
    </recommendedName>
</protein>
<dbReference type="SUPFAM" id="SSF56219">
    <property type="entry name" value="DNase I-like"/>
    <property type="match status" value="1"/>
</dbReference>
<feature type="compositionally biased region" description="Basic and acidic residues" evidence="3">
    <location>
        <begin position="440"/>
        <end position="450"/>
    </location>
</feature>
<dbReference type="GO" id="GO:0008270">
    <property type="term" value="F:zinc ion binding"/>
    <property type="evidence" value="ECO:0007669"/>
    <property type="project" value="UniProtKB-KW"/>
</dbReference>
<evidence type="ECO:0000259" key="4">
    <source>
        <dbReference type="PROSITE" id="PS50158"/>
    </source>
</evidence>
<feature type="region of interest" description="Disordered" evidence="3">
    <location>
        <begin position="201"/>
        <end position="255"/>
    </location>
</feature>
<sequence>MDPHFLVANTRHLRDTSLVIYTMNLLVSHEYVERWAEQVMRQTLGVQVLGICSLSRNCFHISLESETERNHIFANTPLYMGESMVYALPWDPRFHPKELHMRSVPIWVELPEVPPNCVAYGMKMISTLGVMLYASKNLESQTSNLLKGCVLMDISKPLKEEKYFRVPGLKNKLIRQKIMYSGFPDMCFACRHRGHIAANCPTNSARQPPAQTQEGGARDQPQQTPAARREIPPRRPVPERRVKDQEGDFQTVRRRGKRVYKDPKFRTPLTVDNRFGVICPEEEEEDEELNELFEIPEEEDQVMDEGEEEIQSKQTQRVPREDTLQEEVIPVHQRDGMQGETAGDLDLQQGDRGERFTSFEEAEKQLARQASDREQQENSRLSCAGFPHPVFDEGRKKSRGDGSKLQPVSEESDEQVAEGTSASSTQGKQPLHNKPSQGAKSKEKNDRGDRDRIRVIRQWIKNSPKVAILGLQELKSSEFAAERGLQSIFPGGQTIIDYNEKGVGGAALVIKEEIQIVSRGVRGTGNVAWAKVKISGEEIGVASVYASTKSHKRIPLWHWLAELTEEGLWLVLGDFNGVELPEDSQDPANLLNGAELRHWKTWVRQAEMVDAFITAVARRGPRFTRQRIRGNQIEFSRLDRLYLSSGADWMESVEELYHDGRCGLSDHFPIILTFKIEKEEAESRPWRTYFKCRTWDLSREGIKDELREAWLNHPMSVSDPRVMWDLGWQRLKKILQQERRDQRTRFPSESKLKEELETVRSKLTAKYTEQDRRQLATLEKKVKELELKEAAAWRLRSRAKWLREGEAPSHYFFVLMKSKYKREQILYLKTEEGDVIHDPDGILQETQVFYADLFAQEAEEESIAEVCLNLIKETVKAAENMTLVQEPDEVEIEKIVALLPSEKAPGLDGVIIEVLRECWGFIKPDCLNLIAAFWADGRLTSKTKKGAIKLIPKSENREKLKDWRPISLLGITYKIISKIIAEGLKSVMPNLVNPHQTGFVQGRSIFDSILAVKLGQEWAQMSRQQAVLLKLDFAAQVEGRVQGIETSNGRHILEALFADDIGLLLRADENNWRRATEVVKQFERISGVKLNVAKSLAIPIGFTDPPRWLVESGCKIALSGEEGGRWCRFNVVRTSGSRPQNAVCWETNGGRGSRLGTPSEGNSSMERGGYSFEEELTWEPRDVLLLDNKMKLSETPTLCRMLEGWWAAKKWLEFKGTPGSLPRSPQIEQALRIGIKWRNISRKEANQVKRYLHKNGVLKLQDLSPVATLTLMTQDKSRGLCNDPLQVDKFHGPLRKAAAFLVDITQDNTQGASELTDSELWKWSKEGRNLEGWILLTKDWRWLFSTATQLHSKWKKGWEPTGTNGDGTKSGNVYGNPSSC</sequence>
<dbReference type="InterPro" id="IPR001878">
    <property type="entry name" value="Znf_CCHC"/>
</dbReference>
<feature type="compositionally biased region" description="Basic and acidic residues" evidence="3">
    <location>
        <begin position="390"/>
        <end position="402"/>
    </location>
</feature>
<evidence type="ECO:0000256" key="3">
    <source>
        <dbReference type="SAM" id="MobiDB-lite"/>
    </source>
</evidence>
<organism evidence="5 6">
    <name type="scientific">Riccia sorocarpa</name>
    <dbReference type="NCBI Taxonomy" id="122646"/>
    <lineage>
        <taxon>Eukaryota</taxon>
        <taxon>Viridiplantae</taxon>
        <taxon>Streptophyta</taxon>
        <taxon>Embryophyta</taxon>
        <taxon>Marchantiophyta</taxon>
        <taxon>Marchantiopsida</taxon>
        <taxon>Marchantiidae</taxon>
        <taxon>Marchantiales</taxon>
        <taxon>Ricciaceae</taxon>
        <taxon>Riccia</taxon>
    </lineage>
</organism>
<dbReference type="PANTHER" id="PTHR19446">
    <property type="entry name" value="REVERSE TRANSCRIPTASES"/>
    <property type="match status" value="1"/>
</dbReference>
<accession>A0ABD3GHQ1</accession>
<feature type="compositionally biased region" description="Polar residues" evidence="3">
    <location>
        <begin position="1361"/>
        <end position="1380"/>
    </location>
</feature>
<dbReference type="InterPro" id="IPR036691">
    <property type="entry name" value="Endo/exonu/phosph_ase_sf"/>
</dbReference>
<dbReference type="CDD" id="cd01650">
    <property type="entry name" value="RT_nLTR_like"/>
    <property type="match status" value="1"/>
</dbReference>
<keyword evidence="2" id="KW-0175">Coiled coil</keyword>
<feature type="coiled-coil region" evidence="2">
    <location>
        <begin position="753"/>
        <end position="788"/>
    </location>
</feature>
<keyword evidence="1" id="KW-0863">Zinc-finger</keyword>
<feature type="compositionally biased region" description="Polar residues" evidence="3">
    <location>
        <begin position="201"/>
        <end position="224"/>
    </location>
</feature>
<dbReference type="Proteomes" id="UP001633002">
    <property type="component" value="Unassembled WGS sequence"/>
</dbReference>
<dbReference type="PROSITE" id="PS50158">
    <property type="entry name" value="ZF_CCHC"/>
    <property type="match status" value="1"/>
</dbReference>
<keyword evidence="6" id="KW-1185">Reference proteome</keyword>
<evidence type="ECO:0000256" key="1">
    <source>
        <dbReference type="PROSITE-ProRule" id="PRU00047"/>
    </source>
</evidence>
<feature type="compositionally biased region" description="Acidic residues" evidence="3">
    <location>
        <begin position="300"/>
        <end position="309"/>
    </location>
</feature>
<gene>
    <name evidence="5" type="ORF">R1sor_020925</name>
</gene>
<feature type="region of interest" description="Disordered" evidence="3">
    <location>
        <begin position="300"/>
        <end position="350"/>
    </location>
</feature>
<evidence type="ECO:0000256" key="2">
    <source>
        <dbReference type="SAM" id="Coils"/>
    </source>
</evidence>
<feature type="compositionally biased region" description="Basic and acidic residues" evidence="3">
    <location>
        <begin position="227"/>
        <end position="246"/>
    </location>
</feature>
<feature type="region of interest" description="Disordered" evidence="3">
    <location>
        <begin position="1357"/>
        <end position="1380"/>
    </location>
</feature>
<dbReference type="InterPro" id="IPR000477">
    <property type="entry name" value="RT_dom"/>
</dbReference>
<keyword evidence="1" id="KW-0862">Zinc</keyword>
<feature type="domain" description="CCHC-type" evidence="4">
    <location>
        <begin position="187"/>
        <end position="201"/>
    </location>
</feature>
<keyword evidence="1" id="KW-0479">Metal-binding</keyword>
<comment type="caution">
    <text evidence="5">The sequence shown here is derived from an EMBL/GenBank/DDBJ whole genome shotgun (WGS) entry which is preliminary data.</text>
</comment>
<feature type="compositionally biased region" description="Basic and acidic residues" evidence="3">
    <location>
        <begin position="363"/>
        <end position="377"/>
    </location>
</feature>
<name>A0ABD3GHQ1_9MARC</name>
<dbReference type="EMBL" id="JBJQOH010000007">
    <property type="protein sequence ID" value="KAL3677969.1"/>
    <property type="molecule type" value="Genomic_DNA"/>
</dbReference>
<dbReference type="Pfam" id="PF00078">
    <property type="entry name" value="RVT_1"/>
    <property type="match status" value="1"/>
</dbReference>